<keyword evidence="8" id="KW-1185">Reference proteome</keyword>
<keyword evidence="4 6" id="KW-1133">Transmembrane helix</keyword>
<keyword evidence="3 6" id="KW-0812">Transmembrane</keyword>
<dbReference type="AlphaFoldDB" id="A0A087BCZ1"/>
<feature type="transmembrane region" description="Helical" evidence="6">
    <location>
        <begin position="183"/>
        <end position="203"/>
    </location>
</feature>
<evidence type="ECO:0000256" key="6">
    <source>
        <dbReference type="RuleBase" id="RU363041"/>
    </source>
</evidence>
<reference evidence="7 8" key="1">
    <citation type="submission" date="2014-03" db="EMBL/GenBank/DDBJ databases">
        <title>Genomics of Bifidobacteria.</title>
        <authorList>
            <person name="Ventura M."/>
            <person name="Milani C."/>
            <person name="Lugli G.A."/>
        </authorList>
    </citation>
    <scope>NUCLEOTIDE SEQUENCE [LARGE SCALE GENOMIC DNA]</scope>
    <source>
        <strain evidence="7 8">LMG 11341</strain>
    </source>
</reference>
<proteinExistence type="inferred from homology"/>
<keyword evidence="5 6" id="KW-0472">Membrane</keyword>
<feature type="transmembrane region" description="Helical" evidence="6">
    <location>
        <begin position="110"/>
        <end position="130"/>
    </location>
</feature>
<evidence type="ECO:0000256" key="3">
    <source>
        <dbReference type="ARBA" id="ARBA00022692"/>
    </source>
</evidence>
<evidence type="ECO:0000313" key="7">
    <source>
        <dbReference type="EMBL" id="KFI68891.1"/>
    </source>
</evidence>
<dbReference type="PANTHER" id="PTHR43701:SF2">
    <property type="entry name" value="MEMBRANE TRANSPORTER PROTEIN YJNA-RELATED"/>
    <property type="match status" value="1"/>
</dbReference>
<evidence type="ECO:0000256" key="2">
    <source>
        <dbReference type="ARBA" id="ARBA00009142"/>
    </source>
</evidence>
<feature type="transmembrane region" description="Helical" evidence="6">
    <location>
        <begin position="142"/>
        <end position="171"/>
    </location>
</feature>
<evidence type="ECO:0000313" key="8">
    <source>
        <dbReference type="Proteomes" id="UP000029060"/>
    </source>
</evidence>
<comment type="similarity">
    <text evidence="2 6">Belongs to the 4-toluene sulfonate uptake permease (TSUP) (TC 2.A.102) family.</text>
</comment>
<dbReference type="PANTHER" id="PTHR43701">
    <property type="entry name" value="MEMBRANE TRANSPORTER PROTEIN MJ0441-RELATED"/>
    <property type="match status" value="1"/>
</dbReference>
<keyword evidence="6" id="KW-1003">Cell membrane</keyword>
<protein>
    <recommendedName>
        <fullName evidence="6">Probable membrane transporter protein</fullName>
    </recommendedName>
</protein>
<dbReference type="InterPro" id="IPR051598">
    <property type="entry name" value="TSUP/Inactive_protease-like"/>
</dbReference>
<dbReference type="EMBL" id="JGZC01000010">
    <property type="protein sequence ID" value="KFI68891.1"/>
    <property type="molecule type" value="Genomic_DNA"/>
</dbReference>
<feature type="transmembrane region" description="Helical" evidence="6">
    <location>
        <begin position="215"/>
        <end position="233"/>
    </location>
</feature>
<dbReference type="RefSeq" id="WP_033522386.1">
    <property type="nucleotide sequence ID" value="NZ_CADAXU010000014.1"/>
</dbReference>
<name>A0A087BCZ1_9BIFI</name>
<gene>
    <name evidence="7" type="ORF">BMERY_0370</name>
</gene>
<evidence type="ECO:0000256" key="4">
    <source>
        <dbReference type="ARBA" id="ARBA00022989"/>
    </source>
</evidence>
<dbReference type="STRING" id="78345.BMERY_0370"/>
<dbReference type="eggNOG" id="COG0730">
    <property type="taxonomic scope" value="Bacteria"/>
</dbReference>
<feature type="transmembrane region" description="Helical" evidence="6">
    <location>
        <begin position="57"/>
        <end position="76"/>
    </location>
</feature>
<dbReference type="Proteomes" id="UP000029060">
    <property type="component" value="Unassembled WGS sequence"/>
</dbReference>
<dbReference type="InterPro" id="IPR002781">
    <property type="entry name" value="TM_pro_TauE-like"/>
</dbReference>
<feature type="transmembrane region" description="Helical" evidence="6">
    <location>
        <begin position="83"/>
        <end position="104"/>
    </location>
</feature>
<comment type="caution">
    <text evidence="7">The sequence shown here is derived from an EMBL/GenBank/DDBJ whole genome shotgun (WGS) entry which is preliminary data.</text>
</comment>
<organism evidence="7 8">
    <name type="scientific">Bifidobacterium merycicum</name>
    <dbReference type="NCBI Taxonomy" id="78345"/>
    <lineage>
        <taxon>Bacteria</taxon>
        <taxon>Bacillati</taxon>
        <taxon>Actinomycetota</taxon>
        <taxon>Actinomycetes</taxon>
        <taxon>Bifidobacteriales</taxon>
        <taxon>Bifidobacteriaceae</taxon>
        <taxon>Bifidobacterium</taxon>
    </lineage>
</organism>
<dbReference type="OrthoDB" id="3700425at2"/>
<dbReference type="Pfam" id="PF01925">
    <property type="entry name" value="TauE"/>
    <property type="match status" value="1"/>
</dbReference>
<feature type="transmembrane region" description="Helical" evidence="6">
    <location>
        <begin position="21"/>
        <end position="51"/>
    </location>
</feature>
<feature type="transmembrane region" description="Helical" evidence="6">
    <location>
        <begin position="245"/>
        <end position="268"/>
    </location>
</feature>
<accession>A0A087BCZ1</accession>
<comment type="subcellular location">
    <subcellularLocation>
        <location evidence="6">Cell membrane</location>
        <topology evidence="6">Multi-pass membrane protein</topology>
    </subcellularLocation>
    <subcellularLocation>
        <location evidence="1">Membrane</location>
        <topology evidence="1">Multi-pass membrane protein</topology>
    </subcellularLocation>
</comment>
<sequence>MTDRDQRAIHGSARKQLTIMVIVGLVSGLFSGMFGIGGGTVIVPALVWIGLSQRQAAATSICAIIITSVSGVISYAQGGDVDWAAALLMAIGMMCGSQIGSWLLSRLSELFLRWFYAVFLIFVIASQIWFTPSRDSTIHLTAITGCAIVLAGVFIGTLAGLLGIGGGSIAVPALSLIFGASDLIARGTSLLAMFPSSITATVANRKRHLVIVKDGLIIGIVSAISAPLGTLIASTISPRMGTNLFIVYLTVIGIRCLWTALNITPAAAELVARINRITHTVRGNHGK</sequence>
<dbReference type="GO" id="GO:0005886">
    <property type="term" value="C:plasma membrane"/>
    <property type="evidence" value="ECO:0007669"/>
    <property type="project" value="UniProtKB-SubCell"/>
</dbReference>
<evidence type="ECO:0000256" key="1">
    <source>
        <dbReference type="ARBA" id="ARBA00004141"/>
    </source>
</evidence>
<evidence type="ECO:0000256" key="5">
    <source>
        <dbReference type="ARBA" id="ARBA00023136"/>
    </source>
</evidence>